<feature type="binding site" evidence="8 12">
    <location>
        <position position="407"/>
    </location>
    <ligand>
        <name>substrate</name>
    </ligand>
</feature>
<feature type="binding site" evidence="8 12">
    <location>
        <position position="412"/>
    </location>
    <ligand>
        <name>substrate</name>
    </ligand>
</feature>
<organism evidence="15 16">
    <name type="scientific">Geomicrobium halophilum</name>
    <dbReference type="NCBI Taxonomy" id="549000"/>
    <lineage>
        <taxon>Bacteria</taxon>
        <taxon>Bacillati</taxon>
        <taxon>Bacillota</taxon>
        <taxon>Bacilli</taxon>
        <taxon>Bacillales</taxon>
        <taxon>Geomicrobium</taxon>
    </lineage>
</organism>
<dbReference type="FunFam" id="3.40.50.1980:FF:000026">
    <property type="entry name" value="Histidinol dehydrogenase"/>
    <property type="match status" value="1"/>
</dbReference>
<keyword evidence="4 8" id="KW-0479">Metal-binding</keyword>
<evidence type="ECO:0000256" key="4">
    <source>
        <dbReference type="ARBA" id="ARBA00022723"/>
    </source>
</evidence>
<evidence type="ECO:0000256" key="9">
    <source>
        <dbReference type="PIRNR" id="PIRNR000099"/>
    </source>
</evidence>
<evidence type="ECO:0000256" key="8">
    <source>
        <dbReference type="HAMAP-Rule" id="MF_01024"/>
    </source>
</evidence>
<dbReference type="GO" id="GO:0004399">
    <property type="term" value="F:histidinol dehydrogenase activity"/>
    <property type="evidence" value="ECO:0007669"/>
    <property type="project" value="UniProtKB-UniRule"/>
</dbReference>
<dbReference type="PRINTS" id="PR00083">
    <property type="entry name" value="HOLDHDRGNASE"/>
</dbReference>
<reference evidence="15 16" key="1">
    <citation type="submission" date="2020-08" db="EMBL/GenBank/DDBJ databases">
        <title>Genomic Encyclopedia of Type Strains, Phase IV (KMG-IV): sequencing the most valuable type-strain genomes for metagenomic binning, comparative biology and taxonomic classification.</title>
        <authorList>
            <person name="Goeker M."/>
        </authorList>
    </citation>
    <scope>NUCLEOTIDE SEQUENCE [LARGE SCALE GENOMIC DNA]</scope>
    <source>
        <strain evidence="15 16">DSM 21769</strain>
    </source>
</reference>
<dbReference type="NCBIfam" id="TIGR00069">
    <property type="entry name" value="hisD"/>
    <property type="match status" value="1"/>
</dbReference>
<dbReference type="InterPro" id="IPR012131">
    <property type="entry name" value="Hstdl_DH"/>
</dbReference>
<feature type="binding site" evidence="8 12">
    <location>
        <position position="320"/>
    </location>
    <ligand>
        <name>substrate</name>
    </ligand>
</feature>
<evidence type="ECO:0000256" key="11">
    <source>
        <dbReference type="PIRSR" id="PIRSR000099-2"/>
    </source>
</evidence>
<feature type="binding site" evidence="8 12">
    <location>
        <position position="353"/>
    </location>
    <ligand>
        <name>substrate</name>
    </ligand>
</feature>
<feature type="binding site" evidence="8 13">
    <location>
        <position position="254"/>
    </location>
    <ligand>
        <name>Zn(2+)</name>
        <dbReference type="ChEBI" id="CHEBI:29105"/>
    </ligand>
</feature>
<dbReference type="PANTHER" id="PTHR21256">
    <property type="entry name" value="HISTIDINOL DEHYDROGENASE HDH"/>
    <property type="match status" value="1"/>
</dbReference>
<comment type="cofactor">
    <cofactor evidence="8 13">
        <name>Zn(2+)</name>
        <dbReference type="ChEBI" id="CHEBI:29105"/>
    </cofactor>
    <text evidence="8 13">Binds 1 zinc ion per subunit.</text>
</comment>
<dbReference type="GO" id="GO:0005829">
    <property type="term" value="C:cytosol"/>
    <property type="evidence" value="ECO:0007669"/>
    <property type="project" value="TreeGrafter"/>
</dbReference>
<dbReference type="InterPro" id="IPR001692">
    <property type="entry name" value="Histidinol_DH_CS"/>
</dbReference>
<dbReference type="Proteomes" id="UP000568839">
    <property type="component" value="Unassembled WGS sequence"/>
</dbReference>
<comment type="caution">
    <text evidence="15">The sequence shown here is derived from an EMBL/GenBank/DDBJ whole genome shotgun (WGS) entry which is preliminary data.</text>
</comment>
<dbReference type="GO" id="GO:0008270">
    <property type="term" value="F:zinc ion binding"/>
    <property type="evidence" value="ECO:0007669"/>
    <property type="project" value="UniProtKB-UniRule"/>
</dbReference>
<dbReference type="InterPro" id="IPR016161">
    <property type="entry name" value="Ald_DH/histidinol_DH"/>
</dbReference>
<keyword evidence="8" id="KW-0028">Amino-acid biosynthesis</keyword>
<dbReference type="HAMAP" id="MF_01024">
    <property type="entry name" value="HisD"/>
    <property type="match status" value="1"/>
</dbReference>
<dbReference type="GO" id="GO:0000105">
    <property type="term" value="P:L-histidine biosynthetic process"/>
    <property type="evidence" value="ECO:0007669"/>
    <property type="project" value="UniProtKB-UniRule"/>
</dbReference>
<feature type="binding site" evidence="8 12">
    <location>
        <position position="254"/>
    </location>
    <ligand>
        <name>substrate</name>
    </ligand>
</feature>
<evidence type="ECO:0000313" key="16">
    <source>
        <dbReference type="Proteomes" id="UP000568839"/>
    </source>
</evidence>
<comment type="pathway">
    <text evidence="8">Amino-acid biosynthesis; L-histidine biosynthesis; L-histidine from 5-phospho-alpha-D-ribose 1-diphosphate: step 9/9.</text>
</comment>
<dbReference type="Gene3D" id="1.20.5.1300">
    <property type="match status" value="1"/>
</dbReference>
<dbReference type="EC" id="1.1.1.23" evidence="3 8"/>
<dbReference type="FunFam" id="3.40.50.1980:FF:000001">
    <property type="entry name" value="Histidinol dehydrogenase"/>
    <property type="match status" value="1"/>
</dbReference>
<proteinExistence type="inferred from homology"/>
<comment type="function">
    <text evidence="1 8">Catalyzes the sequential NAD-dependent oxidations of L-histidinol to L-histidinaldehyde and then to L-histidine.</text>
</comment>
<evidence type="ECO:0000256" key="1">
    <source>
        <dbReference type="ARBA" id="ARBA00003850"/>
    </source>
</evidence>
<evidence type="ECO:0000256" key="3">
    <source>
        <dbReference type="ARBA" id="ARBA00012965"/>
    </source>
</evidence>
<dbReference type="PANTHER" id="PTHR21256:SF2">
    <property type="entry name" value="HISTIDINE BIOSYNTHESIS TRIFUNCTIONAL PROTEIN"/>
    <property type="match status" value="1"/>
</dbReference>
<evidence type="ECO:0000256" key="5">
    <source>
        <dbReference type="ARBA" id="ARBA00022833"/>
    </source>
</evidence>
<evidence type="ECO:0000256" key="14">
    <source>
        <dbReference type="RuleBase" id="RU004175"/>
    </source>
</evidence>
<dbReference type="PIRSF" id="PIRSF000099">
    <property type="entry name" value="Histidinol_dh"/>
    <property type="match status" value="1"/>
</dbReference>
<dbReference type="InterPro" id="IPR022695">
    <property type="entry name" value="Histidinol_DH_monofunct"/>
</dbReference>
<comment type="catalytic activity">
    <reaction evidence="7 8">
        <text>L-histidinol + 2 NAD(+) + H2O = L-histidine + 2 NADH + 3 H(+)</text>
        <dbReference type="Rhea" id="RHEA:20641"/>
        <dbReference type="ChEBI" id="CHEBI:15377"/>
        <dbReference type="ChEBI" id="CHEBI:15378"/>
        <dbReference type="ChEBI" id="CHEBI:57540"/>
        <dbReference type="ChEBI" id="CHEBI:57595"/>
        <dbReference type="ChEBI" id="CHEBI:57699"/>
        <dbReference type="ChEBI" id="CHEBI:57945"/>
        <dbReference type="EC" id="1.1.1.23"/>
    </reaction>
</comment>
<dbReference type="PROSITE" id="PS00611">
    <property type="entry name" value="HISOL_DEHYDROGENASE"/>
    <property type="match status" value="1"/>
</dbReference>
<feature type="binding site" evidence="8 12">
    <location>
        <position position="251"/>
    </location>
    <ligand>
        <name>substrate</name>
    </ligand>
</feature>
<name>A0A841Q284_9BACL</name>
<comment type="similarity">
    <text evidence="2 8 9 14">Belongs to the histidinol dehydrogenase family.</text>
</comment>
<evidence type="ECO:0000256" key="13">
    <source>
        <dbReference type="PIRSR" id="PIRSR000099-4"/>
    </source>
</evidence>
<feature type="active site" description="Proton acceptor" evidence="8 10">
    <location>
        <position position="319"/>
    </location>
</feature>
<keyword evidence="5 8" id="KW-0862">Zinc</keyword>
<feature type="binding site" evidence="8 11">
    <location>
        <position position="183"/>
    </location>
    <ligand>
        <name>NAD(+)</name>
        <dbReference type="ChEBI" id="CHEBI:57540"/>
    </ligand>
</feature>
<feature type="binding site" evidence="8 13">
    <location>
        <position position="251"/>
    </location>
    <ligand>
        <name>Zn(2+)</name>
        <dbReference type="ChEBI" id="CHEBI:29105"/>
    </ligand>
</feature>
<dbReference type="Pfam" id="PF00815">
    <property type="entry name" value="Histidinol_dh"/>
    <property type="match status" value="1"/>
</dbReference>
<feature type="binding site" evidence="8 11">
    <location>
        <position position="206"/>
    </location>
    <ligand>
        <name>NAD(+)</name>
        <dbReference type="ChEBI" id="CHEBI:57540"/>
    </ligand>
</feature>
<dbReference type="Gene3D" id="3.40.50.1980">
    <property type="entry name" value="Nitrogenase molybdenum iron protein domain"/>
    <property type="match status" value="2"/>
</dbReference>
<feature type="active site" description="Proton acceptor" evidence="8 10">
    <location>
        <position position="320"/>
    </location>
</feature>
<keyword evidence="16" id="KW-1185">Reference proteome</keyword>
<dbReference type="EMBL" id="JACHHJ010000003">
    <property type="protein sequence ID" value="MBB6450338.1"/>
    <property type="molecule type" value="Genomic_DNA"/>
</dbReference>
<evidence type="ECO:0000313" key="15">
    <source>
        <dbReference type="EMBL" id="MBB6450338.1"/>
    </source>
</evidence>
<feature type="binding site" evidence="8 11">
    <location>
        <position position="121"/>
    </location>
    <ligand>
        <name>NAD(+)</name>
        <dbReference type="ChEBI" id="CHEBI:57540"/>
    </ligand>
</feature>
<sequence length="427" mass="45968">MEIIQVDERISLRRDPETGNEDTQAIVDEIIAAIRKDGDEALRAYTKKLDGAELDALFVTETERLKAYEALDDTVISALQQAIINIRDFHERQRSQSWMTTKEDGTMLGQQVTPLDAVGVYVPGGKAAYPSTILMDVIPAQVANVGQIIMTSPPDTSGLLHPAVVVAASELGVEQIVKAGGAQAIAALAYGTESVPAVDKIVGPGNSFVALAKRAVYGHVDIDMIAGPSEIVVIADDTARADYVAADLLSQAEHEERATAIVVTPSKPLADKVVEEVDRQLEDLPRAAIARKALDDYGAIYLTANMNQAVDVVNQLAPEHVEVLVAEPFHYLGKIRHAGAIFLGENSAETVGDYFAGTNHVLPTNGTARFSSPLTVDDFIKKSSIIHYSREALETNAKMIASLARVEGFEAHARAVEIRKKGASEHE</sequence>
<feature type="binding site" evidence="8 13">
    <location>
        <position position="412"/>
    </location>
    <ligand>
        <name>Zn(2+)</name>
        <dbReference type="ChEBI" id="CHEBI:29105"/>
    </ligand>
</feature>
<evidence type="ECO:0000256" key="6">
    <source>
        <dbReference type="ARBA" id="ARBA00023002"/>
    </source>
</evidence>
<dbReference type="CDD" id="cd06572">
    <property type="entry name" value="Histidinol_dh"/>
    <property type="match status" value="1"/>
</dbReference>
<evidence type="ECO:0000256" key="10">
    <source>
        <dbReference type="PIRSR" id="PIRSR000099-1"/>
    </source>
</evidence>
<dbReference type="UniPathway" id="UPA00031">
    <property type="reaction ID" value="UER00014"/>
</dbReference>
<dbReference type="RefSeq" id="WP_184404392.1">
    <property type="nucleotide sequence ID" value="NZ_JACHHJ010000003.1"/>
</dbReference>
<protein>
    <recommendedName>
        <fullName evidence="3 8">Histidinol dehydrogenase</fullName>
        <shortName evidence="8">HDH</shortName>
        <ecNumber evidence="3 8">1.1.1.23</ecNumber>
    </recommendedName>
</protein>
<keyword evidence="6 8" id="KW-0560">Oxidoreductase</keyword>
<accession>A0A841Q284</accession>
<gene>
    <name evidence="8" type="primary">hisD</name>
    <name evidence="15" type="ORF">HNR44_002321</name>
</gene>
<dbReference type="GO" id="GO:0051287">
    <property type="term" value="F:NAD binding"/>
    <property type="evidence" value="ECO:0007669"/>
    <property type="project" value="InterPro"/>
</dbReference>
<evidence type="ECO:0000256" key="7">
    <source>
        <dbReference type="ARBA" id="ARBA00049489"/>
    </source>
</evidence>
<feature type="binding site" evidence="8 12">
    <location>
        <position position="229"/>
    </location>
    <ligand>
        <name>substrate</name>
    </ligand>
</feature>
<keyword evidence="8" id="KW-0368">Histidine biosynthesis</keyword>
<keyword evidence="8 11" id="KW-0520">NAD</keyword>
<dbReference type="SUPFAM" id="SSF53720">
    <property type="entry name" value="ALDH-like"/>
    <property type="match status" value="1"/>
</dbReference>
<evidence type="ECO:0000256" key="2">
    <source>
        <dbReference type="ARBA" id="ARBA00010178"/>
    </source>
</evidence>
<evidence type="ECO:0000256" key="12">
    <source>
        <dbReference type="PIRSR" id="PIRSR000099-3"/>
    </source>
</evidence>
<feature type="binding site" evidence="8 13">
    <location>
        <position position="353"/>
    </location>
    <ligand>
        <name>Zn(2+)</name>
        <dbReference type="ChEBI" id="CHEBI:29105"/>
    </ligand>
</feature>
<dbReference type="AlphaFoldDB" id="A0A841Q284"/>